<dbReference type="Proteomes" id="UP000319004">
    <property type="component" value="Chromosome"/>
</dbReference>
<feature type="domain" description="Protein kinase" evidence="4">
    <location>
        <begin position="127"/>
        <end position="508"/>
    </location>
</feature>
<keyword evidence="3" id="KW-0812">Transmembrane</keyword>
<reference evidence="5 6" key="1">
    <citation type="submission" date="2019-03" db="EMBL/GenBank/DDBJ databases">
        <title>Deep-cultivation of Planctomycetes and their phenomic and genomic characterization uncovers novel biology.</title>
        <authorList>
            <person name="Wiegand S."/>
            <person name="Jogler M."/>
            <person name="Boedeker C."/>
            <person name="Pinto D."/>
            <person name="Vollmers J."/>
            <person name="Rivas-Marin E."/>
            <person name="Kohn T."/>
            <person name="Peeters S.H."/>
            <person name="Heuer A."/>
            <person name="Rast P."/>
            <person name="Oberbeckmann S."/>
            <person name="Bunk B."/>
            <person name="Jeske O."/>
            <person name="Meyerdierks A."/>
            <person name="Storesund J.E."/>
            <person name="Kallscheuer N."/>
            <person name="Luecker S."/>
            <person name="Lage O.M."/>
            <person name="Pohl T."/>
            <person name="Merkel B.J."/>
            <person name="Hornburger P."/>
            <person name="Mueller R.-W."/>
            <person name="Bruemmer F."/>
            <person name="Labrenz M."/>
            <person name="Spormann A.M."/>
            <person name="Op den Camp H."/>
            <person name="Overmann J."/>
            <person name="Amann R."/>
            <person name="Jetten M.S.M."/>
            <person name="Mascher T."/>
            <person name="Medema M.H."/>
            <person name="Devos D.P."/>
            <person name="Kaster A.-K."/>
            <person name="Ovreas L."/>
            <person name="Rohde M."/>
            <person name="Galperin M.Y."/>
            <person name="Jogler C."/>
        </authorList>
    </citation>
    <scope>NUCLEOTIDE SEQUENCE [LARGE SCALE GENOMIC DNA]</scope>
    <source>
        <strain evidence="5 6">Enr13</strain>
    </source>
</reference>
<dbReference type="AlphaFoldDB" id="A0A518HVX5"/>
<gene>
    <name evidence="5" type="primary">ubiB_3</name>
    <name evidence="5" type="ORF">Enr13x_48790</name>
</gene>
<protein>
    <recommendedName>
        <fullName evidence="4">Protein kinase domain-containing protein</fullName>
    </recommendedName>
</protein>
<dbReference type="Pfam" id="PF03109">
    <property type="entry name" value="ABC1"/>
    <property type="match status" value="2"/>
</dbReference>
<dbReference type="PROSITE" id="PS50011">
    <property type="entry name" value="PROTEIN_KINASE_DOM"/>
    <property type="match status" value="1"/>
</dbReference>
<keyword evidence="3" id="KW-0472">Membrane</keyword>
<dbReference type="PANTHER" id="PTHR10566">
    <property type="entry name" value="CHAPERONE-ACTIVITY OF BC1 COMPLEX CABC1 -RELATED"/>
    <property type="match status" value="1"/>
</dbReference>
<dbReference type="EMBL" id="CP037423">
    <property type="protein sequence ID" value="QDV45006.1"/>
    <property type="molecule type" value="Genomic_DNA"/>
</dbReference>
<keyword evidence="6" id="KW-1185">Reference proteome</keyword>
<evidence type="ECO:0000313" key="6">
    <source>
        <dbReference type="Proteomes" id="UP000319004"/>
    </source>
</evidence>
<name>A0A518HVX5_9BACT</name>
<keyword evidence="3" id="KW-1133">Transmembrane helix</keyword>
<organism evidence="5 6">
    <name type="scientific">Stieleria neptunia</name>
    <dbReference type="NCBI Taxonomy" id="2527979"/>
    <lineage>
        <taxon>Bacteria</taxon>
        <taxon>Pseudomonadati</taxon>
        <taxon>Planctomycetota</taxon>
        <taxon>Planctomycetia</taxon>
        <taxon>Pirellulales</taxon>
        <taxon>Pirellulaceae</taxon>
        <taxon>Stieleria</taxon>
    </lineage>
</organism>
<evidence type="ECO:0000256" key="1">
    <source>
        <dbReference type="ARBA" id="ARBA00009670"/>
    </source>
</evidence>
<dbReference type="InterPro" id="IPR000719">
    <property type="entry name" value="Prot_kinase_dom"/>
</dbReference>
<dbReference type="GO" id="GO:0005524">
    <property type="term" value="F:ATP binding"/>
    <property type="evidence" value="ECO:0007669"/>
    <property type="project" value="InterPro"/>
</dbReference>
<dbReference type="CDD" id="cd05121">
    <property type="entry name" value="ABC1_ADCK3-like"/>
    <property type="match status" value="1"/>
</dbReference>
<dbReference type="GO" id="GO:0004672">
    <property type="term" value="F:protein kinase activity"/>
    <property type="evidence" value="ECO:0007669"/>
    <property type="project" value="InterPro"/>
</dbReference>
<dbReference type="InterPro" id="IPR050154">
    <property type="entry name" value="UbiB_kinase"/>
</dbReference>
<dbReference type="InterPro" id="IPR004147">
    <property type="entry name" value="ABC1_dom"/>
</dbReference>
<feature type="region of interest" description="Disordered" evidence="2">
    <location>
        <begin position="259"/>
        <end position="309"/>
    </location>
</feature>
<evidence type="ECO:0000259" key="4">
    <source>
        <dbReference type="PROSITE" id="PS50011"/>
    </source>
</evidence>
<sequence length="620" mass="68821">MKITAIPQLYRNLRRWREILAVLRRYGLADWLSQHRRLPFQGWFKDHRGTPLAEYTREQRVRMALTDLGPTFIKLGQILAARPDLVGIALSEELKGLRANVRPDDIAKVRKTLAGELGDHYESHFASIDAQPLASASIGQVHRAVLNDGRRVVLKVQRAGIEKTVKQDIEVLSGLAVLAERVETVAAWRPGDVVRQLAPIITRELDFSRERQSLEHFSAWIAKHSADVVVPNPVAPLCTRRVLVMDELMGRSLAECLRDSERSPASTAPTGANSTGATSKRTTSKRTGESTSQGNGAATKPSRDNGRREQLSKITLDADRCETIGHAIADVYLAMIFEEGLFHADPHTDNLFLLEDGRLGILDFGMTGRIDERLRENIEDMLVAISGGDQNRLTRLIRRVGETPPTLDESALSIDVADFIGTYGQQSMDEFDLAGALTALTELLHKHSIKLPNQSALLLKMLISLEGTLSELGASFDSLKVIRSLAHKTMLRRLSPQRRFRQARRIYLEAESFLESAPDELVSLMQMLRRGETRFTLEHQRLGPSVNRLVLGVMASAVFLGSSLLLAQKVSPLISIPLYVTTLEPISLFGLVGMVGSISVMLWLLLAIARSGHLTRDNDN</sequence>
<dbReference type="SUPFAM" id="SSF56112">
    <property type="entry name" value="Protein kinase-like (PK-like)"/>
    <property type="match status" value="1"/>
</dbReference>
<feature type="transmembrane region" description="Helical" evidence="3">
    <location>
        <begin position="586"/>
        <end position="606"/>
    </location>
</feature>
<keyword evidence="5" id="KW-0808">Transferase</keyword>
<accession>A0A518HVX5</accession>
<dbReference type="KEGG" id="snep:Enr13x_48790"/>
<proteinExistence type="inferred from homology"/>
<evidence type="ECO:0000313" key="5">
    <source>
        <dbReference type="EMBL" id="QDV45006.1"/>
    </source>
</evidence>
<dbReference type="OrthoDB" id="9795390at2"/>
<dbReference type="RefSeq" id="WP_145389237.1">
    <property type="nucleotide sequence ID" value="NZ_CP037423.1"/>
</dbReference>
<evidence type="ECO:0000256" key="3">
    <source>
        <dbReference type="SAM" id="Phobius"/>
    </source>
</evidence>
<comment type="similarity">
    <text evidence="1">Belongs to the protein kinase superfamily. ADCK protein kinase family.</text>
</comment>
<dbReference type="PANTHER" id="PTHR10566:SF113">
    <property type="entry name" value="PROTEIN ACTIVITY OF BC1 COMPLEX KINASE 7, CHLOROPLASTIC"/>
    <property type="match status" value="1"/>
</dbReference>
<evidence type="ECO:0000256" key="2">
    <source>
        <dbReference type="SAM" id="MobiDB-lite"/>
    </source>
</evidence>
<dbReference type="InterPro" id="IPR011009">
    <property type="entry name" value="Kinase-like_dom_sf"/>
</dbReference>
<feature type="compositionally biased region" description="Polar residues" evidence="2">
    <location>
        <begin position="263"/>
        <end position="281"/>
    </location>
</feature>